<evidence type="ECO:0008006" key="3">
    <source>
        <dbReference type="Google" id="ProtNLM"/>
    </source>
</evidence>
<keyword evidence="2" id="KW-1185">Reference proteome</keyword>
<organism evidence="1 2">
    <name type="scientific">Pseudochryseolinea flava</name>
    <dbReference type="NCBI Taxonomy" id="2059302"/>
    <lineage>
        <taxon>Bacteria</taxon>
        <taxon>Pseudomonadati</taxon>
        <taxon>Bacteroidota</taxon>
        <taxon>Cytophagia</taxon>
        <taxon>Cytophagales</taxon>
        <taxon>Fulvivirgaceae</taxon>
        <taxon>Pseudochryseolinea</taxon>
    </lineage>
</organism>
<dbReference type="RefSeq" id="WP_112744808.1">
    <property type="nucleotide sequence ID" value="NZ_QMFY01000001.1"/>
</dbReference>
<comment type="caution">
    <text evidence="1">The sequence shown here is derived from an EMBL/GenBank/DDBJ whole genome shotgun (WGS) entry which is preliminary data.</text>
</comment>
<dbReference type="AlphaFoldDB" id="A0A364Y6A7"/>
<dbReference type="Proteomes" id="UP000251889">
    <property type="component" value="Unassembled WGS sequence"/>
</dbReference>
<evidence type="ECO:0000313" key="1">
    <source>
        <dbReference type="EMBL" id="RAW02591.1"/>
    </source>
</evidence>
<accession>A0A364Y6A7</accession>
<protein>
    <recommendedName>
        <fullName evidence="3">SIR2-like domain-containing protein</fullName>
    </recommendedName>
</protein>
<dbReference type="EMBL" id="QMFY01000001">
    <property type="protein sequence ID" value="RAW02591.1"/>
    <property type="molecule type" value="Genomic_DNA"/>
</dbReference>
<sequence>MSKRTVLLFGAGAAIPWGGPTTASLTTIVRNAGKSFRDKTNVPITELVFENLKQALPEPEINFETIISVIEDLLAYYAYYNGEERLPSITNAFFKSVFGEHNWDFTIAGAKEEHGYRLNIPSNTEYAFGKISLNYENPTQFYFQHLFFNTC</sequence>
<proteinExistence type="predicted"/>
<name>A0A364Y6A7_9BACT</name>
<dbReference type="OrthoDB" id="9808492at2"/>
<gene>
    <name evidence="1" type="ORF">DQQ10_00290</name>
</gene>
<evidence type="ECO:0000313" key="2">
    <source>
        <dbReference type="Proteomes" id="UP000251889"/>
    </source>
</evidence>
<reference evidence="1 2" key="1">
    <citation type="submission" date="2018-06" db="EMBL/GenBank/DDBJ databases">
        <title>Chryseolinea flavus sp. nov., a member of the phylum Bacteroidetes isolated from soil.</title>
        <authorList>
            <person name="Li Y."/>
            <person name="Wang J."/>
        </authorList>
    </citation>
    <scope>NUCLEOTIDE SEQUENCE [LARGE SCALE GENOMIC DNA]</scope>
    <source>
        <strain evidence="1 2">SDU1-6</strain>
    </source>
</reference>